<evidence type="ECO:0000313" key="1">
    <source>
        <dbReference type="Ensembl" id="ENSCHIP00010029489.1"/>
    </source>
</evidence>
<dbReference type="PANTHER" id="PTHR14947">
    <property type="entry name" value="ZINC FINGER PROTEIN"/>
    <property type="match status" value="1"/>
</dbReference>
<name>A0A8C2RIR4_CAPHI</name>
<dbReference type="Ensembl" id="ENSCHIT00010041549.1">
    <property type="protein sequence ID" value="ENSCHIP00010029489.1"/>
    <property type="gene ID" value="ENSCHIG00010021965.1"/>
</dbReference>
<proteinExistence type="predicted"/>
<reference evidence="1" key="2">
    <citation type="submission" date="2025-08" db="UniProtKB">
        <authorList>
            <consortium name="Ensembl"/>
        </authorList>
    </citation>
    <scope>IDENTIFICATION</scope>
</reference>
<dbReference type="InterPro" id="IPR039938">
    <property type="entry name" value="Sp4-like"/>
</dbReference>
<protein>
    <submittedName>
        <fullName evidence="1">Uncharacterized protein</fullName>
    </submittedName>
</protein>
<dbReference type="AlphaFoldDB" id="A0A8C2RIR4"/>
<dbReference type="PANTHER" id="PTHR14947:SF24">
    <property type="entry name" value="ZINC FINGER PROTEIN 781-RELATED"/>
    <property type="match status" value="1"/>
</dbReference>
<organism evidence="1">
    <name type="scientific">Capra hircus</name>
    <name type="common">Goat</name>
    <dbReference type="NCBI Taxonomy" id="9925"/>
    <lineage>
        <taxon>Eukaryota</taxon>
        <taxon>Metazoa</taxon>
        <taxon>Chordata</taxon>
        <taxon>Craniata</taxon>
        <taxon>Vertebrata</taxon>
        <taxon>Euteleostomi</taxon>
        <taxon>Mammalia</taxon>
        <taxon>Eutheria</taxon>
        <taxon>Laurasiatheria</taxon>
        <taxon>Artiodactyla</taxon>
        <taxon>Ruminantia</taxon>
        <taxon>Pecora</taxon>
        <taxon>Bovidae</taxon>
        <taxon>Caprinae</taxon>
        <taxon>Capra</taxon>
    </lineage>
</organism>
<reference evidence="1" key="1">
    <citation type="submission" date="2019-03" db="EMBL/GenBank/DDBJ databases">
        <title>Genome sequencing and reference-guided assembly of Black Bengal Goat (Capra hircus).</title>
        <authorList>
            <person name="Siddiki A.Z."/>
            <person name="Baten A."/>
            <person name="Billah M."/>
            <person name="Alam M.A.U."/>
            <person name="Shawrob K.S.M."/>
            <person name="Saha S."/>
            <person name="Chowdhury M."/>
            <person name="Rahman A.H."/>
            <person name="Stear M."/>
            <person name="Miah G."/>
            <person name="Das G.B."/>
            <person name="Hossain M.M."/>
            <person name="Kumkum M."/>
            <person name="Islam M.S."/>
            <person name="Mollah A.M."/>
            <person name="Ahsan A."/>
            <person name="Tusar F."/>
            <person name="Khan M.K.I."/>
        </authorList>
    </citation>
    <scope>NUCLEOTIDE SEQUENCE [LARGE SCALE GENOMIC DNA]</scope>
</reference>
<accession>A0A8C2RIR4</accession>
<sequence>MTEPHNSQRKQIEEKLDGCAWCGDSFFQTLRHYDDSQECKGEELCRYTNGGKHLVIKSTVKHSHVVHAVWHAFRCNNPGMGFTVDAHVHHSAHMEEHLINAIGMEGTLARAQKILFTIKPIQERKLVKVKSGLRAANRTQTFLGIPMALQETSPIHAWNVAKASVVIPLFITIAKSTHGRCPTPVMCVGRGSDLGCSCVSIRGSTVGKGCVSAPSVGRTSIRAPTFLSIRGSTQGRNPTNAVSAANASVPAPFSKFTRSCTWGRSLTGVTKVGRASAKAHTCTFTRGCTRGRKPTNVMCAGRLSPTAQFCTLIREFIQGKSLTCAKCVIKASVTAPICTYIREITPKRSHINVTVVGRASVGTQIFRFISESTEERGPISVRSVGRASVVTHIFLPIREFIGMRWTMHVMSTTRLRKYIAWTFLLSQDCTRGQKHYKCSQSGFNEENRSYSRCSR</sequence>